<name>A0ABP0W8I8_9BRYO</name>
<evidence type="ECO:0000313" key="3">
    <source>
        <dbReference type="Proteomes" id="UP001497444"/>
    </source>
</evidence>
<evidence type="ECO:0000256" key="1">
    <source>
        <dbReference type="SAM" id="MobiDB-lite"/>
    </source>
</evidence>
<dbReference type="Proteomes" id="UP001497444">
    <property type="component" value="Chromosome 15"/>
</dbReference>
<feature type="compositionally biased region" description="Basic residues" evidence="1">
    <location>
        <begin position="92"/>
        <end position="108"/>
    </location>
</feature>
<accession>A0ABP0W8I8</accession>
<sequence>MRSMGNCQQYLRLMKAHKPRIVFMCPAQGDFGLVLCYPDSGHGDYDGVSSEGRVELVVEGHSVDESNLSVGVRLRLPLHASLVSDLRFVGRGAHKQHQSHHQSHHHHQQPPPPNSFFSEKASGPPIFQPCNSGSKHM</sequence>
<keyword evidence="3" id="KW-1185">Reference proteome</keyword>
<dbReference type="EMBL" id="OZ020110">
    <property type="protein sequence ID" value="CAK9263106.1"/>
    <property type="molecule type" value="Genomic_DNA"/>
</dbReference>
<proteinExistence type="predicted"/>
<reference evidence="2" key="1">
    <citation type="submission" date="2024-02" db="EMBL/GenBank/DDBJ databases">
        <authorList>
            <consortium name="ELIXIR-Norway"/>
            <consortium name="Elixir Norway"/>
        </authorList>
    </citation>
    <scope>NUCLEOTIDE SEQUENCE</scope>
</reference>
<evidence type="ECO:0000313" key="2">
    <source>
        <dbReference type="EMBL" id="CAK9263106.1"/>
    </source>
</evidence>
<feature type="region of interest" description="Disordered" evidence="1">
    <location>
        <begin position="92"/>
        <end position="137"/>
    </location>
</feature>
<protein>
    <submittedName>
        <fullName evidence="2">Uncharacterized protein</fullName>
    </submittedName>
</protein>
<organism evidence="2 3">
    <name type="scientific">Sphagnum jensenii</name>
    <dbReference type="NCBI Taxonomy" id="128206"/>
    <lineage>
        <taxon>Eukaryota</taxon>
        <taxon>Viridiplantae</taxon>
        <taxon>Streptophyta</taxon>
        <taxon>Embryophyta</taxon>
        <taxon>Bryophyta</taxon>
        <taxon>Sphagnophytina</taxon>
        <taxon>Sphagnopsida</taxon>
        <taxon>Sphagnales</taxon>
        <taxon>Sphagnaceae</taxon>
        <taxon>Sphagnum</taxon>
    </lineage>
</organism>
<gene>
    <name evidence="2" type="ORF">CSSPJE1EN1_LOCUS8584</name>
</gene>